<dbReference type="InterPro" id="IPR005628">
    <property type="entry name" value="GspK"/>
</dbReference>
<feature type="domain" description="T2SS protein K first SAM-like" evidence="10">
    <location>
        <begin position="109"/>
        <end position="185"/>
    </location>
</feature>
<evidence type="ECO:0000256" key="6">
    <source>
        <dbReference type="ARBA" id="ARBA00022692"/>
    </source>
</evidence>
<evidence type="ECO:0000256" key="7">
    <source>
        <dbReference type="ARBA" id="ARBA00022927"/>
    </source>
</evidence>
<evidence type="ECO:0000313" key="11">
    <source>
        <dbReference type="EMBL" id="KKM02282.1"/>
    </source>
</evidence>
<evidence type="ECO:0000256" key="5">
    <source>
        <dbReference type="ARBA" id="ARBA00022519"/>
    </source>
</evidence>
<evidence type="ECO:0000256" key="9">
    <source>
        <dbReference type="ARBA" id="ARBA00023136"/>
    </source>
</evidence>
<keyword evidence="3" id="KW-0813">Transport</keyword>
<dbReference type="InterPro" id="IPR038072">
    <property type="entry name" value="GspK_central_sf"/>
</dbReference>
<dbReference type="Pfam" id="PF21687">
    <property type="entry name" value="T2SSK_1st"/>
    <property type="match status" value="1"/>
</dbReference>
<evidence type="ECO:0000256" key="1">
    <source>
        <dbReference type="ARBA" id="ARBA00004533"/>
    </source>
</evidence>
<keyword evidence="9" id="KW-0472">Membrane</keyword>
<dbReference type="PANTHER" id="PTHR38831:SF2">
    <property type="entry name" value="TYPE II SECRETION SYSTEM PROTEIN K"/>
    <property type="match status" value="1"/>
</dbReference>
<evidence type="ECO:0000256" key="3">
    <source>
        <dbReference type="ARBA" id="ARBA00022448"/>
    </source>
</evidence>
<keyword evidence="8" id="KW-1133">Transmembrane helix</keyword>
<evidence type="ECO:0000256" key="2">
    <source>
        <dbReference type="ARBA" id="ARBA00007246"/>
    </source>
</evidence>
<evidence type="ECO:0000259" key="10">
    <source>
        <dbReference type="Pfam" id="PF21687"/>
    </source>
</evidence>
<comment type="subcellular location">
    <subcellularLocation>
        <location evidence="1">Cell inner membrane</location>
    </subcellularLocation>
</comment>
<dbReference type="AlphaFoldDB" id="A0A0F9HGJ0"/>
<evidence type="ECO:0000256" key="4">
    <source>
        <dbReference type="ARBA" id="ARBA00022475"/>
    </source>
</evidence>
<protein>
    <recommendedName>
        <fullName evidence="10">T2SS protein K first SAM-like domain-containing protein</fullName>
    </recommendedName>
</protein>
<keyword evidence="4" id="KW-1003">Cell membrane</keyword>
<accession>A0A0F9HGJ0</accession>
<name>A0A0F9HGJ0_9ZZZZ</name>
<sequence>MAGGSRGVALIITLWVLVLMSVLALGFSSTVRRESKGARNFAEDTRLHFAAVSAYEEALRWLASDPDPGIDFVDGDGVFRTDREREPFTGVRNSSGDTVEVTVSDEEARLNLNILNEYSLRRLLEHAGVPDEKIPELLDTFMDWRDKDDLHRLNGAEDDYYEAFGYNAKNGRFDSPEELFLIKGFFQKPSGEVSEEDSSEEAREVVAKLLPLISAWGQGINVNSAPTEILDVLGLDSKAIEA</sequence>
<organism evidence="11">
    <name type="scientific">marine sediment metagenome</name>
    <dbReference type="NCBI Taxonomy" id="412755"/>
    <lineage>
        <taxon>unclassified sequences</taxon>
        <taxon>metagenomes</taxon>
        <taxon>ecological metagenomes</taxon>
    </lineage>
</organism>
<dbReference type="GO" id="GO:0005886">
    <property type="term" value="C:plasma membrane"/>
    <property type="evidence" value="ECO:0007669"/>
    <property type="project" value="UniProtKB-SubCell"/>
</dbReference>
<reference evidence="11" key="1">
    <citation type="journal article" date="2015" name="Nature">
        <title>Complex archaea that bridge the gap between prokaryotes and eukaryotes.</title>
        <authorList>
            <person name="Spang A."/>
            <person name="Saw J.H."/>
            <person name="Jorgensen S.L."/>
            <person name="Zaremba-Niedzwiedzka K."/>
            <person name="Martijn J."/>
            <person name="Lind A.E."/>
            <person name="van Eijk R."/>
            <person name="Schleper C."/>
            <person name="Guy L."/>
            <person name="Ettema T.J."/>
        </authorList>
    </citation>
    <scope>NUCLEOTIDE SEQUENCE</scope>
</reference>
<comment type="caution">
    <text evidence="11">The sequence shown here is derived from an EMBL/GenBank/DDBJ whole genome shotgun (WGS) entry which is preliminary data.</text>
</comment>
<proteinExistence type="inferred from homology"/>
<keyword evidence="6" id="KW-0812">Transmembrane</keyword>
<keyword evidence="5" id="KW-0997">Cell inner membrane</keyword>
<dbReference type="SUPFAM" id="SSF158544">
    <property type="entry name" value="GspK insert domain-like"/>
    <property type="match status" value="1"/>
</dbReference>
<dbReference type="GO" id="GO:0009306">
    <property type="term" value="P:protein secretion"/>
    <property type="evidence" value="ECO:0007669"/>
    <property type="project" value="InterPro"/>
</dbReference>
<dbReference type="EMBL" id="LAZR01016979">
    <property type="protein sequence ID" value="KKM02282.1"/>
    <property type="molecule type" value="Genomic_DNA"/>
</dbReference>
<gene>
    <name evidence="11" type="ORF">LCGC14_1785980</name>
</gene>
<dbReference type="InterPro" id="IPR049031">
    <property type="entry name" value="T2SSK_SAM-like_1st"/>
</dbReference>
<dbReference type="PANTHER" id="PTHR38831">
    <property type="entry name" value="TYPE II SECRETION SYSTEM PROTEIN K"/>
    <property type="match status" value="1"/>
</dbReference>
<evidence type="ECO:0000256" key="8">
    <source>
        <dbReference type="ARBA" id="ARBA00022989"/>
    </source>
</evidence>
<dbReference type="Gene3D" id="1.10.40.60">
    <property type="entry name" value="EpsJ-like"/>
    <property type="match status" value="1"/>
</dbReference>
<comment type="similarity">
    <text evidence="2">Belongs to the GSP K family.</text>
</comment>
<feature type="non-terminal residue" evidence="11">
    <location>
        <position position="242"/>
    </location>
</feature>
<keyword evidence="7" id="KW-0653">Protein transport</keyword>